<dbReference type="Gene3D" id="2.30.30.110">
    <property type="match status" value="1"/>
</dbReference>
<sequence>MKRGEIWWAELPSPIGKRPVVLLSRDEAYPIRNAVTVAEVTTTIREIPVEVSLGPEDGVPKRCVANLDTIITIRKELLRERISLLSAEKISQVNQAIKFAFCLSPGDC</sequence>
<dbReference type="InterPro" id="IPR011067">
    <property type="entry name" value="Plasmid_toxin/cell-grow_inhib"/>
</dbReference>
<organism evidence="1 2">
    <name type="scientific">Aerophobetes bacterium</name>
    <dbReference type="NCBI Taxonomy" id="2030807"/>
    <lineage>
        <taxon>Bacteria</taxon>
        <taxon>Candidatus Aerophobota</taxon>
    </lineage>
</organism>
<dbReference type="GO" id="GO:0004521">
    <property type="term" value="F:RNA endonuclease activity"/>
    <property type="evidence" value="ECO:0007669"/>
    <property type="project" value="TreeGrafter"/>
</dbReference>
<accession>A0A523UMC8</accession>
<gene>
    <name evidence="1" type="ORF">E3J59_05925</name>
</gene>
<dbReference type="PANTHER" id="PTHR33988:SF2">
    <property type="entry name" value="ENDORIBONUCLEASE MAZF"/>
    <property type="match status" value="1"/>
</dbReference>
<dbReference type="SUPFAM" id="SSF50118">
    <property type="entry name" value="Cell growth inhibitor/plasmid maintenance toxic component"/>
    <property type="match status" value="1"/>
</dbReference>
<reference evidence="1 2" key="1">
    <citation type="submission" date="2019-03" db="EMBL/GenBank/DDBJ databases">
        <title>Metabolic potential of uncultured bacteria and archaea associated with petroleum seepage in deep-sea sediments.</title>
        <authorList>
            <person name="Dong X."/>
            <person name="Hubert C."/>
        </authorList>
    </citation>
    <scope>NUCLEOTIDE SEQUENCE [LARGE SCALE GENOMIC DNA]</scope>
    <source>
        <strain evidence="1">E29_bin78</strain>
    </source>
</reference>
<protein>
    <submittedName>
        <fullName evidence="1">Type II toxin-antitoxin system PemK/MazF family toxin</fullName>
    </submittedName>
</protein>
<dbReference type="PANTHER" id="PTHR33988">
    <property type="entry name" value="ENDORIBONUCLEASE MAZF-RELATED"/>
    <property type="match status" value="1"/>
</dbReference>
<comment type="caution">
    <text evidence="1">The sequence shown here is derived from an EMBL/GenBank/DDBJ whole genome shotgun (WGS) entry which is preliminary data.</text>
</comment>
<dbReference type="Pfam" id="PF02452">
    <property type="entry name" value="PemK_toxin"/>
    <property type="match status" value="1"/>
</dbReference>
<proteinExistence type="predicted"/>
<dbReference type="AlphaFoldDB" id="A0A523UMC8"/>
<dbReference type="GO" id="GO:0016075">
    <property type="term" value="P:rRNA catabolic process"/>
    <property type="evidence" value="ECO:0007669"/>
    <property type="project" value="TreeGrafter"/>
</dbReference>
<dbReference type="InterPro" id="IPR003477">
    <property type="entry name" value="PemK-like"/>
</dbReference>
<dbReference type="EMBL" id="SOJK01000253">
    <property type="protein sequence ID" value="TET43684.1"/>
    <property type="molecule type" value="Genomic_DNA"/>
</dbReference>
<dbReference type="Proteomes" id="UP000320679">
    <property type="component" value="Unassembled WGS sequence"/>
</dbReference>
<evidence type="ECO:0000313" key="2">
    <source>
        <dbReference type="Proteomes" id="UP000320679"/>
    </source>
</evidence>
<dbReference type="GO" id="GO:0003677">
    <property type="term" value="F:DNA binding"/>
    <property type="evidence" value="ECO:0007669"/>
    <property type="project" value="InterPro"/>
</dbReference>
<evidence type="ECO:0000313" key="1">
    <source>
        <dbReference type="EMBL" id="TET43684.1"/>
    </source>
</evidence>
<dbReference type="GO" id="GO:0006402">
    <property type="term" value="P:mRNA catabolic process"/>
    <property type="evidence" value="ECO:0007669"/>
    <property type="project" value="TreeGrafter"/>
</dbReference>
<name>A0A523UMC8_UNCAE</name>